<dbReference type="InterPro" id="IPR003661">
    <property type="entry name" value="HisK_dim/P_dom"/>
</dbReference>
<proteinExistence type="predicted"/>
<dbReference type="EMBL" id="JAHESC010000064">
    <property type="protein sequence ID" value="MBT1690377.1"/>
    <property type="molecule type" value="Genomic_DNA"/>
</dbReference>
<comment type="caution">
    <text evidence="7">The sequence shown here is derived from an EMBL/GenBank/DDBJ whole genome shotgun (WGS) entry which is preliminary data.</text>
</comment>
<dbReference type="Gene3D" id="3.30.450.40">
    <property type="match status" value="1"/>
</dbReference>
<evidence type="ECO:0000256" key="5">
    <source>
        <dbReference type="ARBA" id="ARBA00022777"/>
    </source>
</evidence>
<dbReference type="Pfam" id="PF02518">
    <property type="entry name" value="HATPase_c"/>
    <property type="match status" value="1"/>
</dbReference>
<dbReference type="InterPro" id="IPR029016">
    <property type="entry name" value="GAF-like_dom_sf"/>
</dbReference>
<dbReference type="GO" id="GO:0000156">
    <property type="term" value="F:phosphorelay response regulator activity"/>
    <property type="evidence" value="ECO:0007669"/>
    <property type="project" value="TreeGrafter"/>
</dbReference>
<keyword evidence="4" id="KW-0808">Transferase</keyword>
<dbReference type="SMART" id="SM00065">
    <property type="entry name" value="GAF"/>
    <property type="match status" value="1"/>
</dbReference>
<dbReference type="InterPro" id="IPR036890">
    <property type="entry name" value="HATPase_C_sf"/>
</dbReference>
<dbReference type="SMART" id="SM00388">
    <property type="entry name" value="HisKA"/>
    <property type="match status" value="1"/>
</dbReference>
<protein>
    <recommendedName>
        <fullName evidence="2">histidine kinase</fullName>
        <ecNumber evidence="2">2.7.13.3</ecNumber>
    </recommendedName>
</protein>
<evidence type="ECO:0000313" key="8">
    <source>
        <dbReference type="Proteomes" id="UP001319180"/>
    </source>
</evidence>
<dbReference type="Gene3D" id="3.30.565.10">
    <property type="entry name" value="Histidine kinase-like ATPase, C-terminal domain"/>
    <property type="match status" value="1"/>
</dbReference>
<dbReference type="AlphaFoldDB" id="A0AAP2DFL3"/>
<evidence type="ECO:0000259" key="6">
    <source>
        <dbReference type="PROSITE" id="PS50109"/>
    </source>
</evidence>
<comment type="catalytic activity">
    <reaction evidence="1">
        <text>ATP + protein L-histidine = ADP + protein N-phospho-L-histidine.</text>
        <dbReference type="EC" id="2.7.13.3"/>
    </reaction>
</comment>
<dbReference type="PRINTS" id="PR00344">
    <property type="entry name" value="BCTRLSENSOR"/>
</dbReference>
<dbReference type="PANTHER" id="PTHR42878:SF15">
    <property type="entry name" value="BACTERIOPHYTOCHROME"/>
    <property type="match status" value="1"/>
</dbReference>
<sequence>MQPIVENPSVDLLVGVVQELSLARDLETVMRIVRTAARKLTGADGATFVLRDGDLCFYADEDAISPLWKGSRFPLHTCISGWAMTHRQAVAIEDIYNDPRIPVEAYRPTFVKSLAMVPIRMQNPLGAIGNYWATRHMPSAAELKVLQSLADITAVTLENIELYRSLEARVQERTAQLEAANKELEAFSYSVSHDLRAPLRSIDGYLHILLENHTDGLNETGKGLAQRVLTNAKHMNQLIDDLLAFFRMGQKPLLKTTVQVNDVVRAVCKTAQEAEDPARSIDFTIQALPPIQADAVLLQQVWVNLVSNALKYTRRQERTVIEIGFYEEPGEIIYYIKDNGVGFDMAYAHKLFGVFQRLHSPREFEGTGIGLSIVQRIVAKHGGTVRAHAEEGKGATFYVALPKA</sequence>
<organism evidence="7 8">
    <name type="scientific">Dawidia soli</name>
    <dbReference type="NCBI Taxonomy" id="2782352"/>
    <lineage>
        <taxon>Bacteria</taxon>
        <taxon>Pseudomonadati</taxon>
        <taxon>Bacteroidota</taxon>
        <taxon>Cytophagia</taxon>
        <taxon>Cytophagales</taxon>
        <taxon>Chryseotaleaceae</taxon>
        <taxon>Dawidia</taxon>
    </lineage>
</organism>
<keyword evidence="5" id="KW-0418">Kinase</keyword>
<dbReference type="InterPro" id="IPR003594">
    <property type="entry name" value="HATPase_dom"/>
</dbReference>
<dbReference type="SUPFAM" id="SSF55781">
    <property type="entry name" value="GAF domain-like"/>
    <property type="match status" value="1"/>
</dbReference>
<evidence type="ECO:0000313" key="7">
    <source>
        <dbReference type="EMBL" id="MBT1690377.1"/>
    </source>
</evidence>
<dbReference type="GO" id="GO:0007234">
    <property type="term" value="P:osmosensory signaling via phosphorelay pathway"/>
    <property type="evidence" value="ECO:0007669"/>
    <property type="project" value="TreeGrafter"/>
</dbReference>
<accession>A0AAP2DFL3</accession>
<dbReference type="InterPro" id="IPR003018">
    <property type="entry name" value="GAF"/>
</dbReference>
<reference evidence="7 8" key="1">
    <citation type="submission" date="2021-05" db="EMBL/GenBank/DDBJ databases">
        <title>A Polyphasic approach of four new species of the genus Ohtaekwangia: Ohtaekwangia histidinii sp. nov., Ohtaekwangia cretensis sp. nov., Ohtaekwangia indiensis sp. nov., Ohtaekwangia reichenbachii sp. nov. from diverse environment.</title>
        <authorList>
            <person name="Octaviana S."/>
        </authorList>
    </citation>
    <scope>NUCLEOTIDE SEQUENCE [LARGE SCALE GENOMIC DNA]</scope>
    <source>
        <strain evidence="7 8">PWU37</strain>
    </source>
</reference>
<evidence type="ECO:0000256" key="1">
    <source>
        <dbReference type="ARBA" id="ARBA00000085"/>
    </source>
</evidence>
<dbReference type="GO" id="GO:0030295">
    <property type="term" value="F:protein kinase activator activity"/>
    <property type="evidence" value="ECO:0007669"/>
    <property type="project" value="TreeGrafter"/>
</dbReference>
<name>A0AAP2DFL3_9BACT</name>
<dbReference type="Gene3D" id="1.10.287.130">
    <property type="match status" value="1"/>
</dbReference>
<dbReference type="InterPro" id="IPR036097">
    <property type="entry name" value="HisK_dim/P_sf"/>
</dbReference>
<dbReference type="SUPFAM" id="SSF47384">
    <property type="entry name" value="Homodimeric domain of signal transducing histidine kinase"/>
    <property type="match status" value="1"/>
</dbReference>
<keyword evidence="3" id="KW-0597">Phosphoprotein</keyword>
<dbReference type="Proteomes" id="UP001319180">
    <property type="component" value="Unassembled WGS sequence"/>
</dbReference>
<dbReference type="Pfam" id="PF00512">
    <property type="entry name" value="HisKA"/>
    <property type="match status" value="1"/>
</dbReference>
<dbReference type="Pfam" id="PF13185">
    <property type="entry name" value="GAF_2"/>
    <property type="match status" value="1"/>
</dbReference>
<feature type="domain" description="Histidine kinase" evidence="6">
    <location>
        <begin position="190"/>
        <end position="404"/>
    </location>
</feature>
<keyword evidence="8" id="KW-1185">Reference proteome</keyword>
<dbReference type="InterPro" id="IPR050351">
    <property type="entry name" value="BphY/WalK/GraS-like"/>
</dbReference>
<dbReference type="FunFam" id="3.30.565.10:FF:000006">
    <property type="entry name" value="Sensor histidine kinase WalK"/>
    <property type="match status" value="1"/>
</dbReference>
<dbReference type="SUPFAM" id="SSF55874">
    <property type="entry name" value="ATPase domain of HSP90 chaperone/DNA topoisomerase II/histidine kinase"/>
    <property type="match status" value="1"/>
</dbReference>
<dbReference type="EC" id="2.7.13.3" evidence="2"/>
<dbReference type="PANTHER" id="PTHR42878">
    <property type="entry name" value="TWO-COMPONENT HISTIDINE KINASE"/>
    <property type="match status" value="1"/>
</dbReference>
<evidence type="ECO:0000256" key="4">
    <source>
        <dbReference type="ARBA" id="ARBA00022679"/>
    </source>
</evidence>
<dbReference type="CDD" id="cd00082">
    <property type="entry name" value="HisKA"/>
    <property type="match status" value="1"/>
</dbReference>
<dbReference type="GO" id="GO:0000155">
    <property type="term" value="F:phosphorelay sensor kinase activity"/>
    <property type="evidence" value="ECO:0007669"/>
    <property type="project" value="InterPro"/>
</dbReference>
<dbReference type="InterPro" id="IPR005467">
    <property type="entry name" value="His_kinase_dom"/>
</dbReference>
<evidence type="ECO:0000256" key="3">
    <source>
        <dbReference type="ARBA" id="ARBA00022553"/>
    </source>
</evidence>
<dbReference type="InterPro" id="IPR004358">
    <property type="entry name" value="Sig_transdc_His_kin-like_C"/>
</dbReference>
<dbReference type="RefSeq" id="WP_254093620.1">
    <property type="nucleotide sequence ID" value="NZ_JAHESC010000064.1"/>
</dbReference>
<dbReference type="SMART" id="SM00387">
    <property type="entry name" value="HATPase_c"/>
    <property type="match status" value="1"/>
</dbReference>
<evidence type="ECO:0000256" key="2">
    <source>
        <dbReference type="ARBA" id="ARBA00012438"/>
    </source>
</evidence>
<gene>
    <name evidence="7" type="ORF">KK078_27675</name>
</gene>
<dbReference type="PROSITE" id="PS50109">
    <property type="entry name" value="HIS_KIN"/>
    <property type="match status" value="1"/>
</dbReference>